<comment type="similarity">
    <text evidence="1">Belongs to the bacterial solute-binding protein 3 family.</text>
</comment>
<keyword evidence="4" id="KW-0808">Transferase</keyword>
<dbReference type="CDD" id="cd13707">
    <property type="entry name" value="PBP2_BvgS_D2"/>
    <property type="match status" value="1"/>
</dbReference>
<proteinExistence type="inferred from homology"/>
<protein>
    <submittedName>
        <fullName evidence="7">PAS domain S-box-containing protein</fullName>
    </submittedName>
</protein>
<dbReference type="OrthoDB" id="9797243at2"/>
<dbReference type="SUPFAM" id="SSF53850">
    <property type="entry name" value="Periplasmic binding protein-like II"/>
    <property type="match status" value="2"/>
</dbReference>
<name>A0A1H5P5K5_PSEDM</name>
<gene>
    <name evidence="7" type="ORF">SAMN04489800_4593</name>
</gene>
<dbReference type="InterPro" id="IPR013656">
    <property type="entry name" value="PAS_4"/>
</dbReference>
<accession>A0A1H5P5K5</accession>
<dbReference type="Gene3D" id="3.30.450.20">
    <property type="entry name" value="PAS domain"/>
    <property type="match status" value="1"/>
</dbReference>
<dbReference type="SUPFAM" id="SSF55785">
    <property type="entry name" value="PYP-like sensor domain (PAS domain)"/>
    <property type="match status" value="1"/>
</dbReference>
<evidence type="ECO:0000256" key="3">
    <source>
        <dbReference type="ARBA" id="ARBA00022741"/>
    </source>
</evidence>
<keyword evidence="3" id="KW-0547">Nucleotide-binding</keyword>
<keyword evidence="4" id="KW-0418">Kinase</keyword>
<evidence type="ECO:0000256" key="1">
    <source>
        <dbReference type="ARBA" id="ARBA00010333"/>
    </source>
</evidence>
<dbReference type="Proteomes" id="UP000183613">
    <property type="component" value="Unassembled WGS sequence"/>
</dbReference>
<evidence type="ECO:0000256" key="2">
    <source>
        <dbReference type="ARBA" id="ARBA00022729"/>
    </source>
</evidence>
<feature type="transmembrane region" description="Helical" evidence="5">
    <location>
        <begin position="536"/>
        <end position="556"/>
    </location>
</feature>
<dbReference type="SMART" id="SM00062">
    <property type="entry name" value="PBPb"/>
    <property type="match status" value="2"/>
</dbReference>
<organism evidence="7 8">
    <name type="scientific">Pseudomonas deceptionensis</name>
    <dbReference type="NCBI Taxonomy" id="882211"/>
    <lineage>
        <taxon>Bacteria</taxon>
        <taxon>Pseudomonadati</taxon>
        <taxon>Pseudomonadota</taxon>
        <taxon>Gammaproteobacteria</taxon>
        <taxon>Pseudomonadales</taxon>
        <taxon>Pseudomonadaceae</taxon>
        <taxon>Pseudomonas</taxon>
    </lineage>
</organism>
<dbReference type="Pfam" id="PF00497">
    <property type="entry name" value="SBP_bac_3"/>
    <property type="match status" value="2"/>
</dbReference>
<evidence type="ECO:0000256" key="5">
    <source>
        <dbReference type="SAM" id="Phobius"/>
    </source>
</evidence>
<dbReference type="InterPro" id="IPR000014">
    <property type="entry name" value="PAS"/>
</dbReference>
<keyword evidence="5" id="KW-1133">Transmembrane helix</keyword>
<feature type="domain" description="Solute-binding protein family 3/N-terminal" evidence="6">
    <location>
        <begin position="62"/>
        <end position="277"/>
    </location>
</feature>
<dbReference type="InterPro" id="IPR049870">
    <property type="entry name" value="BvgS-like_periplasmic1"/>
</dbReference>
<dbReference type="GO" id="GO:0016301">
    <property type="term" value="F:kinase activity"/>
    <property type="evidence" value="ECO:0007669"/>
    <property type="project" value="UniProtKB-KW"/>
</dbReference>
<dbReference type="InterPro" id="IPR049871">
    <property type="entry name" value="BvgS-like_periplasmic2"/>
</dbReference>
<reference evidence="7" key="1">
    <citation type="submission" date="2016-10" db="EMBL/GenBank/DDBJ databases">
        <authorList>
            <person name="Varghese N."/>
            <person name="Submissions S."/>
        </authorList>
    </citation>
    <scope>NUCLEOTIDE SEQUENCE [LARGE SCALE GENOMIC DNA]</scope>
    <source>
        <strain evidence="7">LMG 25555</strain>
    </source>
</reference>
<dbReference type="InterPro" id="IPR001638">
    <property type="entry name" value="Solute-binding_3/MltF_N"/>
</dbReference>
<keyword evidence="8" id="KW-1185">Reference proteome</keyword>
<dbReference type="GO" id="GO:0005524">
    <property type="term" value="F:ATP binding"/>
    <property type="evidence" value="ECO:0007669"/>
    <property type="project" value="UniProtKB-KW"/>
</dbReference>
<dbReference type="RefSeq" id="WP_053069544.1">
    <property type="nucleotide sequence ID" value="NZ_FNUD01000002.1"/>
</dbReference>
<dbReference type="CDD" id="cd13705">
    <property type="entry name" value="PBP2_BvgS_D1"/>
    <property type="match status" value="1"/>
</dbReference>
<keyword evidence="5" id="KW-0472">Membrane</keyword>
<evidence type="ECO:0000256" key="4">
    <source>
        <dbReference type="ARBA" id="ARBA00022777"/>
    </source>
</evidence>
<comment type="caution">
    <text evidence="7">The sequence shown here is derived from an EMBL/GenBank/DDBJ whole genome shotgun (WGS) entry which is preliminary data.</text>
</comment>
<dbReference type="Gene3D" id="3.40.190.10">
    <property type="entry name" value="Periplasmic binding protein-like II"/>
    <property type="match status" value="4"/>
</dbReference>
<keyword evidence="2" id="KW-0732">Signal</keyword>
<dbReference type="PANTHER" id="PTHR35936">
    <property type="entry name" value="MEMBRANE-BOUND LYTIC MUREIN TRANSGLYCOSYLASE F"/>
    <property type="match status" value="1"/>
</dbReference>
<evidence type="ECO:0000259" key="6">
    <source>
        <dbReference type="SMART" id="SM00062"/>
    </source>
</evidence>
<evidence type="ECO:0000313" key="8">
    <source>
        <dbReference type="Proteomes" id="UP000183613"/>
    </source>
</evidence>
<sequence>MLTIHQAFESCARKGLAMVFMVFISSAVCARGLPFGLAESFVEPRPLRLDITERQWLADHGKLRVGIAIGDYEPVEITSYRNHYQGLSADYLSFVRDRLGVPVEVLGYRTRDQAVAELLAGNIDVLTSAGGFERGIEGVVFSTQYMADQPVLVGRAGHFEPVKSWAGKKIGFVDGYADIHAAHAFYPDSEIVITPSLSSAVEALAEGDIDVFIANELIVQSFKSFRPYAGLRIMGDSALPAGGLAFATRLSDSRLMALINRALGSIDDATSRMILSRWTTGLEGSIAQQHINLLPGEREWIKRHPVVTLATQQFPLYAFRSGDGRWSGLSVDILARISRMTGLQFVYKETFSTAQTLDMLKNGEAQMNSSLSRSRERKAFLNFTHSYGGAPWVFVVRANDSRLGALGQLAGKVLVLPARHALEDLIRREYPAITLRLVDTYAQARHAVAQGEADATIQSETQAHLYPPGRLKVGRSVDGQWSAASFSVPVQYPELFSIMNKTLEAIPMVEIRALRTKWLGGVGKPLVIESDLYHSAWLYGAIAVVVAVGLMLLLYNRLLRRQLYSRCQFERALQEQLALNRRFLDGIPSPIFVVGLAGELIACNQSYEERLSVRLERICGLKVTETNLFSEKQAEQFHRELMQIIQSRKPYYQKRRVKFKSGAQDIYQWTVPFYSLSGKLEGLVGGWFDIYEVKKWGL</sequence>
<dbReference type="EMBL" id="FNUD01000002">
    <property type="protein sequence ID" value="SEF09262.1"/>
    <property type="molecule type" value="Genomic_DNA"/>
</dbReference>
<evidence type="ECO:0000313" key="7">
    <source>
        <dbReference type="EMBL" id="SEF09262.1"/>
    </source>
</evidence>
<feature type="domain" description="Solute-binding protein family 3/N-terminal" evidence="6">
    <location>
        <begin position="306"/>
        <end position="522"/>
    </location>
</feature>
<keyword evidence="5" id="KW-0812">Transmembrane</keyword>
<dbReference type="AlphaFoldDB" id="A0A1H5P5K5"/>
<dbReference type="NCBIfam" id="TIGR00229">
    <property type="entry name" value="sensory_box"/>
    <property type="match status" value="1"/>
</dbReference>
<dbReference type="GO" id="GO:0005886">
    <property type="term" value="C:plasma membrane"/>
    <property type="evidence" value="ECO:0007669"/>
    <property type="project" value="UniProtKB-SubCell"/>
</dbReference>
<dbReference type="InterPro" id="IPR035965">
    <property type="entry name" value="PAS-like_dom_sf"/>
</dbReference>
<dbReference type="Pfam" id="PF08448">
    <property type="entry name" value="PAS_4"/>
    <property type="match status" value="1"/>
</dbReference>